<sequence length="99" mass="11576">MNYLSFYKTLVIGNELSKILSQENFEPNNLKSCLSDQSGRQIVTGLVVNKKLNVPKEYLKEIRAMLYSWEKFGLEQASDYWLEKFNKKIELVIIVENLV</sequence>
<dbReference type="Proteomes" id="UP000054621">
    <property type="component" value="Unassembled WGS sequence"/>
</dbReference>
<dbReference type="eggNOG" id="COG3344">
    <property type="taxonomic scope" value="Bacteria"/>
</dbReference>
<reference evidence="1 2" key="1">
    <citation type="submission" date="2015-11" db="EMBL/GenBank/DDBJ databases">
        <title>Genomic analysis of 38 Legionella species identifies large and diverse effector repertoires.</title>
        <authorList>
            <person name="Burstein D."/>
            <person name="Amaro F."/>
            <person name="Zusman T."/>
            <person name="Lifshitz Z."/>
            <person name="Cohen O."/>
            <person name="Gilbert J.A."/>
            <person name="Pupko T."/>
            <person name="Shuman H.A."/>
            <person name="Segal G."/>
        </authorList>
    </citation>
    <scope>NUCLEOTIDE SEQUENCE [LARGE SCALE GENOMIC DNA]</scope>
    <source>
        <strain evidence="1 2">Mt.St.Helens-4</strain>
    </source>
</reference>
<dbReference type="GO" id="GO:0006508">
    <property type="term" value="P:proteolysis"/>
    <property type="evidence" value="ECO:0007669"/>
    <property type="project" value="UniProtKB-KW"/>
</dbReference>
<name>A0A0W0YRV7_9GAMM</name>
<protein>
    <submittedName>
        <fullName evidence="1">Putative Trypsin-like serine protease</fullName>
    </submittedName>
</protein>
<keyword evidence="1" id="KW-0645">Protease</keyword>
<comment type="caution">
    <text evidence="1">The sequence shown here is derived from an EMBL/GenBank/DDBJ whole genome shotgun (WGS) entry which is preliminary data.</text>
</comment>
<accession>A0A0W0YRV7</accession>
<evidence type="ECO:0000313" key="1">
    <source>
        <dbReference type="EMBL" id="KTD59628.1"/>
    </source>
</evidence>
<evidence type="ECO:0000313" key="2">
    <source>
        <dbReference type="Proteomes" id="UP000054621"/>
    </source>
</evidence>
<dbReference type="GO" id="GO:0008233">
    <property type="term" value="F:peptidase activity"/>
    <property type="evidence" value="ECO:0007669"/>
    <property type="project" value="UniProtKB-KW"/>
</dbReference>
<dbReference type="PATRIC" id="fig|28087.4.peg.571"/>
<proteinExistence type="predicted"/>
<keyword evidence="1" id="KW-0378">Hydrolase</keyword>
<dbReference type="EMBL" id="LNYV01000005">
    <property type="protein sequence ID" value="KTD59628.1"/>
    <property type="molecule type" value="Genomic_DNA"/>
</dbReference>
<organism evidence="1 2">
    <name type="scientific">Legionella sainthelensi</name>
    <dbReference type="NCBI Taxonomy" id="28087"/>
    <lineage>
        <taxon>Bacteria</taxon>
        <taxon>Pseudomonadati</taxon>
        <taxon>Pseudomonadota</taxon>
        <taxon>Gammaproteobacteria</taxon>
        <taxon>Legionellales</taxon>
        <taxon>Legionellaceae</taxon>
        <taxon>Legionella</taxon>
    </lineage>
</organism>
<gene>
    <name evidence="1" type="ORF">Lsai_0539</name>
</gene>
<dbReference type="STRING" id="28087.Lsai_0539"/>
<dbReference type="AlphaFoldDB" id="A0A0W0YRV7"/>